<proteinExistence type="predicted"/>
<dbReference type="EMBL" id="CAADFQ010000013">
    <property type="protein sequence ID" value="VFK30090.1"/>
    <property type="molecule type" value="Genomic_DNA"/>
</dbReference>
<feature type="domain" description="Phosphoadenosine phosphosulphate reductase" evidence="1">
    <location>
        <begin position="81"/>
        <end position="217"/>
    </location>
</feature>
<protein>
    <submittedName>
        <fullName evidence="3">DNA sulfur modification protein DndC</fullName>
    </submittedName>
</protein>
<evidence type="ECO:0000313" key="2">
    <source>
        <dbReference type="EMBL" id="VFK24951.1"/>
    </source>
</evidence>
<evidence type="ECO:0000313" key="4">
    <source>
        <dbReference type="EMBL" id="VFK75052.1"/>
    </source>
</evidence>
<organism evidence="3">
    <name type="scientific">Candidatus Kentrum sp. MB</name>
    <dbReference type="NCBI Taxonomy" id="2138164"/>
    <lineage>
        <taxon>Bacteria</taxon>
        <taxon>Pseudomonadati</taxon>
        <taxon>Pseudomonadota</taxon>
        <taxon>Gammaproteobacteria</taxon>
        <taxon>Candidatus Kentrum</taxon>
    </lineage>
</organism>
<dbReference type="InterPro" id="IPR002500">
    <property type="entry name" value="PAPS_reduct_dom"/>
</dbReference>
<reference evidence="3" key="1">
    <citation type="submission" date="2019-02" db="EMBL/GenBank/DDBJ databases">
        <authorList>
            <person name="Gruber-Vodicka R. H."/>
            <person name="Seah K. B. B."/>
        </authorList>
    </citation>
    <scope>NUCLEOTIDE SEQUENCE</scope>
    <source>
        <strain evidence="2">BECK_BZ197</strain>
        <strain evidence="4">BECK_BZ198</strain>
        <strain evidence="3">BECK_BZ199</strain>
    </source>
</reference>
<dbReference type="EMBL" id="CAADGH010000014">
    <property type="protein sequence ID" value="VFK75052.1"/>
    <property type="molecule type" value="Genomic_DNA"/>
</dbReference>
<evidence type="ECO:0000313" key="3">
    <source>
        <dbReference type="EMBL" id="VFK30090.1"/>
    </source>
</evidence>
<dbReference type="PANTHER" id="PTHR43196">
    <property type="entry name" value="SULFATE ADENYLYLTRANSFERASE SUBUNIT 2"/>
    <property type="match status" value="1"/>
</dbReference>
<dbReference type="Pfam" id="PF01507">
    <property type="entry name" value="PAPS_reduct"/>
    <property type="match status" value="1"/>
</dbReference>
<dbReference type="InterPro" id="IPR050128">
    <property type="entry name" value="Sulfate_adenylyltrnsfr_sub2"/>
</dbReference>
<dbReference type="PANTHER" id="PTHR43196:SF2">
    <property type="entry name" value="PHOSPHOADENOSINE PHOSPHOSULFATE REDUCTASE"/>
    <property type="match status" value="1"/>
</dbReference>
<name>A0A450XL82_9GAMM</name>
<dbReference type="EMBL" id="CAADFO010000010">
    <property type="protein sequence ID" value="VFK24951.1"/>
    <property type="molecule type" value="Genomic_DNA"/>
</dbReference>
<accession>A0A450XL82</accession>
<dbReference type="AlphaFoldDB" id="A0A450XL82"/>
<sequence>MLHLVVESLLELPWSERKRPIHVVANDTLVESPIVQCYVDRVLEILDMAMRGLALPCNIKKTTPDPWNTFWVNLIGRGYPAPTRMFRWCTDRMKIRPTTEYIRKQVDENGEVILLLGVRRTESSERAKSAKRYDNGERLNRHNDITGCLVFRPILELSTEDVWEFLAENDPPWGGSHTGMIELYRNAAGGECPVVLDPDAAPSCGSTSARFGCWTCTVVSKDQSFRNSMEQEKFQHLEPMADFRDWLKTFCYKPENRMKQRRNGEDGIGPLKFEARQEVLDELTALQGKTGEVLISDRERRIISDIWSADRSRIAVYKADRLLGMIGSP</sequence>
<dbReference type="InterPro" id="IPR014729">
    <property type="entry name" value="Rossmann-like_a/b/a_fold"/>
</dbReference>
<dbReference type="GO" id="GO:0003824">
    <property type="term" value="F:catalytic activity"/>
    <property type="evidence" value="ECO:0007669"/>
    <property type="project" value="InterPro"/>
</dbReference>
<dbReference type="SUPFAM" id="SSF52402">
    <property type="entry name" value="Adenine nucleotide alpha hydrolases-like"/>
    <property type="match status" value="1"/>
</dbReference>
<evidence type="ECO:0000259" key="1">
    <source>
        <dbReference type="Pfam" id="PF01507"/>
    </source>
</evidence>
<gene>
    <name evidence="2" type="ORF">BECKMB1821G_GA0114241_101057</name>
    <name evidence="4" type="ORF">BECKMB1821H_GA0114242_101448</name>
    <name evidence="3" type="ORF">BECKMB1821I_GA0114274_101348</name>
</gene>
<dbReference type="Gene3D" id="3.40.50.620">
    <property type="entry name" value="HUPs"/>
    <property type="match status" value="1"/>
</dbReference>